<evidence type="ECO:0000313" key="3">
    <source>
        <dbReference type="Proteomes" id="UP000327030"/>
    </source>
</evidence>
<organism evidence="2 3">
    <name type="scientific">Pseudobutyrivibrio xylanivorans</name>
    <dbReference type="NCBI Taxonomy" id="185007"/>
    <lineage>
        <taxon>Bacteria</taxon>
        <taxon>Bacillati</taxon>
        <taxon>Bacillota</taxon>
        <taxon>Clostridia</taxon>
        <taxon>Lachnospirales</taxon>
        <taxon>Lachnospiraceae</taxon>
        <taxon>Pseudobutyrivibrio</taxon>
    </lineage>
</organism>
<evidence type="ECO:0000313" key="2">
    <source>
        <dbReference type="EMBL" id="QFJ54488.1"/>
    </source>
</evidence>
<keyword evidence="1" id="KW-0812">Transmembrane</keyword>
<dbReference type="OrthoDB" id="2052848at2"/>
<keyword evidence="1" id="KW-0472">Membrane</keyword>
<sequence length="110" mass="11893">MGRIRPHRRSSSGNQLKALPVEAMYASGVSLFTLVIYGAIIGVSVYMKGETPNFIGGIGMLGFFVALGSLIFNIGQMKTKTEIKYRVTCLSISAVTLIIWITPIVLGLIN</sequence>
<dbReference type="EMBL" id="CP043028">
    <property type="protein sequence ID" value="QFJ54488.1"/>
    <property type="molecule type" value="Genomic_DNA"/>
</dbReference>
<evidence type="ECO:0008006" key="4">
    <source>
        <dbReference type="Google" id="ProtNLM"/>
    </source>
</evidence>
<dbReference type="Proteomes" id="UP000327030">
    <property type="component" value="Chromosome 1"/>
</dbReference>
<gene>
    <name evidence="2" type="ORF">FXF36_06255</name>
</gene>
<feature type="transmembrane region" description="Helical" evidence="1">
    <location>
        <begin position="87"/>
        <end position="109"/>
    </location>
</feature>
<reference evidence="3" key="1">
    <citation type="submission" date="2019-08" db="EMBL/GenBank/DDBJ databases">
        <title>Complete Genome Sequence of the Polysaccharide-Degrading Rumen Bacterium Pseudobutyrivibrio xylanivorans MA3014.</title>
        <authorList>
            <person name="Palevich N."/>
            <person name="Maclean P.H."/>
            <person name="Kelly W.J."/>
            <person name="Leahy S.C."/>
            <person name="Rakonjac J."/>
            <person name="Attwood G.T."/>
        </authorList>
    </citation>
    <scope>NUCLEOTIDE SEQUENCE [LARGE SCALE GENOMIC DNA]</scope>
    <source>
        <strain evidence="3">MA3014</strain>
    </source>
</reference>
<feature type="transmembrane region" description="Helical" evidence="1">
    <location>
        <begin position="21"/>
        <end position="47"/>
    </location>
</feature>
<feature type="transmembrane region" description="Helical" evidence="1">
    <location>
        <begin position="53"/>
        <end position="75"/>
    </location>
</feature>
<proteinExistence type="predicted"/>
<protein>
    <recommendedName>
        <fullName evidence="4">Calcium:proton exchanger</fullName>
    </recommendedName>
</protein>
<name>A0A5P6VQ86_PSEXY</name>
<accession>A0A5P6VQ86</accession>
<dbReference type="RefSeq" id="WP_151622978.1">
    <property type="nucleotide sequence ID" value="NZ_CP043028.1"/>
</dbReference>
<dbReference type="KEGG" id="pxv:FXF36_06255"/>
<dbReference type="AlphaFoldDB" id="A0A5P6VQ86"/>
<evidence type="ECO:0000256" key="1">
    <source>
        <dbReference type="SAM" id="Phobius"/>
    </source>
</evidence>
<keyword evidence="1" id="KW-1133">Transmembrane helix</keyword>